<dbReference type="Proteomes" id="UP000222788">
    <property type="component" value="Unassembled WGS sequence"/>
</dbReference>
<dbReference type="NCBIfam" id="TIGR01525">
    <property type="entry name" value="ATPase-IB_hvy"/>
    <property type="match status" value="1"/>
</dbReference>
<feature type="transmembrane region" description="Helical" evidence="7">
    <location>
        <begin position="407"/>
        <end position="426"/>
    </location>
</feature>
<dbReference type="Gene3D" id="3.40.50.1000">
    <property type="entry name" value="HAD superfamily/HAD-like"/>
    <property type="match status" value="1"/>
</dbReference>
<keyword evidence="10" id="KW-1185">Reference proteome</keyword>
<dbReference type="InterPro" id="IPR059000">
    <property type="entry name" value="ATPase_P-type_domA"/>
</dbReference>
<dbReference type="Gene3D" id="3.30.70.100">
    <property type="match status" value="1"/>
</dbReference>
<dbReference type="InterPro" id="IPR023298">
    <property type="entry name" value="ATPase_P-typ_TM_dom_sf"/>
</dbReference>
<dbReference type="SFLD" id="SFLDF00027">
    <property type="entry name" value="p-type_atpase"/>
    <property type="match status" value="1"/>
</dbReference>
<dbReference type="SUPFAM" id="SSF56784">
    <property type="entry name" value="HAD-like"/>
    <property type="match status" value="1"/>
</dbReference>
<evidence type="ECO:0000259" key="8">
    <source>
        <dbReference type="PROSITE" id="PS50846"/>
    </source>
</evidence>
<feature type="transmembrane region" description="Helical" evidence="7">
    <location>
        <begin position="1028"/>
        <end position="1052"/>
    </location>
</feature>
<dbReference type="PRINTS" id="PR00119">
    <property type="entry name" value="CATATPASE"/>
</dbReference>
<dbReference type="PANTHER" id="PTHR46594:SF4">
    <property type="entry name" value="P-TYPE CATION-TRANSPORTING ATPASE"/>
    <property type="match status" value="1"/>
</dbReference>
<dbReference type="InterPro" id="IPR027256">
    <property type="entry name" value="P-typ_ATPase_IB"/>
</dbReference>
<keyword evidence="7" id="KW-0547">Nucleotide-binding</keyword>
<dbReference type="Pfam" id="PF00702">
    <property type="entry name" value="Hydrolase"/>
    <property type="match status" value="1"/>
</dbReference>
<dbReference type="SFLD" id="SFLDG00002">
    <property type="entry name" value="C1.7:_P-type_atpase_like"/>
    <property type="match status" value="1"/>
</dbReference>
<evidence type="ECO:0000313" key="9">
    <source>
        <dbReference type="EMBL" id="PHH52109.1"/>
    </source>
</evidence>
<dbReference type="InterPro" id="IPR018303">
    <property type="entry name" value="ATPase_P-typ_P_site"/>
</dbReference>
<dbReference type="InterPro" id="IPR017969">
    <property type="entry name" value="Heavy-metal-associated_CS"/>
</dbReference>
<dbReference type="InterPro" id="IPR036163">
    <property type="entry name" value="HMA_dom_sf"/>
</dbReference>
<dbReference type="GO" id="GO:0005524">
    <property type="term" value="F:ATP binding"/>
    <property type="evidence" value="ECO:0007669"/>
    <property type="project" value="UniProtKB-UniRule"/>
</dbReference>
<dbReference type="NCBIfam" id="TIGR01494">
    <property type="entry name" value="ATPase_P-type"/>
    <property type="match status" value="1"/>
</dbReference>
<dbReference type="InterPro" id="IPR023299">
    <property type="entry name" value="ATPase_P-typ_cyto_dom_N"/>
</dbReference>
<dbReference type="InterPro" id="IPR023214">
    <property type="entry name" value="HAD_sf"/>
</dbReference>
<dbReference type="InterPro" id="IPR044492">
    <property type="entry name" value="P_typ_ATPase_HD_dom"/>
</dbReference>
<organism evidence="9 10">
    <name type="scientific">Ceratocystis fimbriata CBS 114723</name>
    <dbReference type="NCBI Taxonomy" id="1035309"/>
    <lineage>
        <taxon>Eukaryota</taxon>
        <taxon>Fungi</taxon>
        <taxon>Dikarya</taxon>
        <taxon>Ascomycota</taxon>
        <taxon>Pezizomycotina</taxon>
        <taxon>Sordariomycetes</taxon>
        <taxon>Hypocreomycetidae</taxon>
        <taxon>Microascales</taxon>
        <taxon>Ceratocystidaceae</taxon>
        <taxon>Ceratocystis</taxon>
    </lineage>
</organism>
<comment type="caution">
    <text evidence="9">The sequence shown here is derived from an EMBL/GenBank/DDBJ whole genome shotgun (WGS) entry which is preliminary data.</text>
</comment>
<dbReference type="AlphaFoldDB" id="A0A2C5WT01"/>
<dbReference type="GO" id="GO:0030003">
    <property type="term" value="P:intracellular monoatomic cation homeostasis"/>
    <property type="evidence" value="ECO:0007669"/>
    <property type="project" value="UniProtKB-ARBA"/>
</dbReference>
<dbReference type="FunFam" id="2.70.150.10:FF:000002">
    <property type="entry name" value="Copper-transporting ATPase 1, putative"/>
    <property type="match status" value="1"/>
</dbReference>
<sequence>MGKGCCGGSQLPSIPSRQVSINEIHALPTGDDACPDPLSEEASTAMNQAPRCCSSKEECDEQCAIIAASLDSKQDGTKDTTIHRSSSEYPPHNFNQAFEKYMSLLETVKCICRSVLEDQGISCCEQKANATQANKPKSISCSQPNNGPTTCCPSQNEKPTAPHDDVCRARISSGFTDQKIKSGCCSKSRAGVASCGSAPPAQAPKPKGGCCSPDATGTNKICAIRSNANSTPKTAIPAPTKRAMKAHDLEKDAGYEHVALSVEGMTCNDCAEKLSRTLKNIPGTHNIRVNFIRGQADFDLEPSLSSIDSILAIAQNSTGFILNRFKQGGEALNLLVPKSNVKALTELSIDGLRDVAVLDESTVQVEYDPKVIGARDLLGRLGDLSTGLAPPGADPAVSGGRRKFYKLLITTVLSTLLTIPVVVLAWGEDIVSEFSRGILSFVLGSLVQALAIPVFYKPALRALIIYHALELDMLVVVSISAAYLYSVVAFSFRMAGKPLETAEFFETSTLLITLVMLGRLLASFARIRAVAAVSMRSLQSTTALIVKGDDESEQEIDSRLLQYGDIFKVLPHCRIPTDGVIIRGISDVDESMLTGESIPAHKQPGFNVIAGTVNNTGTLLVRLTELPGRNTVMDIARMVEEASNSKPRVQDLADRVASYFLPTVSTTALLVFIIWVIVGIKGRNESAAQSVPVALTYAIAVLAVSCPCALGLAVPMVLVITGGIAARGGVIIKSAECTERSRKVTDVVFDKTGTLTEPDLDVFAEEFFGNARGDIAGVARALVSESKHPVSLAVAKFLADVNHTVSISELQSFPGAGVEAFIDGAIFRAGNPQWTDNQENSRVRQFLDQGLTILLITRDSTPVALFGLRTRIRPEAFNVVSDLKRRGISVHLVSGDQRRAVAAIASSVGIDNTNAVAQYTPDQKQAYVASLMEKNKYVLFCGDGTNDAVAVAQANIGAQISDSVASSDVTSGAADVVLLSGLNGIPFLLDLSKASFRRIVFNFAWPAIYNVLAILLAGGAFVEVRISPAYAGAGELVSVLPVIAAAMSMLLLKLKPSGHI</sequence>
<keyword evidence="6 7" id="KW-0472">Membrane</keyword>
<feature type="domain" description="HMA" evidence="8">
    <location>
        <begin position="256"/>
        <end position="323"/>
    </location>
</feature>
<feature type="transmembrane region" description="Helical" evidence="7">
    <location>
        <begin position="468"/>
        <end position="488"/>
    </location>
</feature>
<keyword evidence="7" id="KW-0067">ATP-binding</keyword>
<comment type="similarity">
    <text evidence="7">Belongs to the cation transport ATPase (P-type) (TC 3.A.3) family. Type IB subfamily.</text>
</comment>
<dbReference type="GO" id="GO:0016887">
    <property type="term" value="F:ATP hydrolysis activity"/>
    <property type="evidence" value="ECO:0007669"/>
    <property type="project" value="InterPro"/>
</dbReference>
<dbReference type="OrthoDB" id="432719at2759"/>
<protein>
    <submittedName>
        <fullName evidence="9">P-type cation-transporting ATPase</fullName>
    </submittedName>
</protein>
<accession>A0A2C5WT01</accession>
<dbReference type="PANTHER" id="PTHR46594">
    <property type="entry name" value="P-TYPE CATION-TRANSPORTING ATPASE"/>
    <property type="match status" value="1"/>
</dbReference>
<comment type="subcellular location">
    <subcellularLocation>
        <location evidence="1 7">Membrane</location>
    </subcellularLocation>
</comment>
<evidence type="ECO:0000256" key="6">
    <source>
        <dbReference type="ARBA" id="ARBA00023136"/>
    </source>
</evidence>
<gene>
    <name evidence="9" type="primary">PCA1</name>
    <name evidence="9" type="ORF">CFIMG_004383RA</name>
</gene>
<dbReference type="STRING" id="1035309.A0A2C5WT01"/>
<dbReference type="InterPro" id="IPR001757">
    <property type="entry name" value="P_typ_ATPase"/>
</dbReference>
<evidence type="ECO:0000256" key="1">
    <source>
        <dbReference type="ARBA" id="ARBA00004370"/>
    </source>
</evidence>
<evidence type="ECO:0000256" key="4">
    <source>
        <dbReference type="ARBA" id="ARBA00022967"/>
    </source>
</evidence>
<name>A0A2C5WT01_9PEZI</name>
<dbReference type="PROSITE" id="PS00154">
    <property type="entry name" value="ATPASE_E1_E2"/>
    <property type="match status" value="1"/>
</dbReference>
<dbReference type="InterPro" id="IPR008250">
    <property type="entry name" value="ATPase_P-typ_transduc_dom_A_sf"/>
</dbReference>
<feature type="transmembrane region" description="Helical" evidence="7">
    <location>
        <begin position="508"/>
        <end position="527"/>
    </location>
</feature>
<dbReference type="GO" id="GO:0046872">
    <property type="term" value="F:metal ion binding"/>
    <property type="evidence" value="ECO:0007669"/>
    <property type="project" value="UniProtKB-KW"/>
</dbReference>
<keyword evidence="2 7" id="KW-0812">Transmembrane</keyword>
<dbReference type="PROSITE" id="PS01047">
    <property type="entry name" value="HMA_1"/>
    <property type="match status" value="1"/>
</dbReference>
<dbReference type="SUPFAM" id="SSF81653">
    <property type="entry name" value="Calcium ATPase, transduction domain A"/>
    <property type="match status" value="1"/>
</dbReference>
<reference evidence="9 10" key="1">
    <citation type="journal article" date="2013" name="Fungal Biol.">
        <title>Analysis of microsatellite markers in the genome of the plant pathogen Ceratocystis fimbriata.</title>
        <authorList>
            <person name="Simpson M.C."/>
            <person name="Wilken P.M."/>
            <person name="Coetzee M.P."/>
            <person name="Wingfield M.J."/>
            <person name="Wingfield B.D."/>
        </authorList>
    </citation>
    <scope>NUCLEOTIDE SEQUENCE [LARGE SCALE GENOMIC DNA]</scope>
    <source>
        <strain evidence="9 10">CBS 114723</strain>
    </source>
</reference>
<dbReference type="SUPFAM" id="SSF55008">
    <property type="entry name" value="HMA, heavy metal-associated domain"/>
    <property type="match status" value="1"/>
</dbReference>
<dbReference type="InterPro" id="IPR056236">
    <property type="entry name" value="HMA_PCA1"/>
</dbReference>
<keyword evidence="4" id="KW-1278">Translocase</keyword>
<feature type="transmembrane region" description="Helical" evidence="7">
    <location>
        <begin position="438"/>
        <end position="456"/>
    </location>
</feature>
<keyword evidence="5 7" id="KW-1133">Transmembrane helix</keyword>
<dbReference type="Pfam" id="PF00403">
    <property type="entry name" value="HMA"/>
    <property type="match status" value="1"/>
</dbReference>
<dbReference type="Gene3D" id="3.40.1110.10">
    <property type="entry name" value="Calcium-transporting ATPase, cytoplasmic domain N"/>
    <property type="match status" value="1"/>
</dbReference>
<dbReference type="Pfam" id="PF24534">
    <property type="entry name" value="HMA_PCA1"/>
    <property type="match status" value="1"/>
</dbReference>
<dbReference type="GO" id="GO:0019829">
    <property type="term" value="F:ATPase-coupled monoatomic cation transmembrane transporter activity"/>
    <property type="evidence" value="ECO:0007669"/>
    <property type="project" value="InterPro"/>
</dbReference>
<dbReference type="CDD" id="cd00371">
    <property type="entry name" value="HMA"/>
    <property type="match status" value="1"/>
</dbReference>
<proteinExistence type="inferred from homology"/>
<reference evidence="9 10" key="2">
    <citation type="journal article" date="2013" name="IMA Fungus">
        <title>IMA Genome-F 1: Ceratocystis fimbriata: Draft nuclear genome sequence for the plant pathogen, Ceratocystis fimbriata.</title>
        <authorList>
            <person name="Wilken P.M."/>
            <person name="Steenkamp E.T."/>
            <person name="Wingfield M.J."/>
            <person name="de Beer Z.W."/>
            <person name="Wingfield B.D."/>
        </authorList>
    </citation>
    <scope>NUCLEOTIDE SEQUENCE [LARGE SCALE GENOMIC DNA]</scope>
    <source>
        <strain evidence="9 10">CBS 114723</strain>
    </source>
</reference>
<dbReference type="EMBL" id="APWK03000076">
    <property type="protein sequence ID" value="PHH52109.1"/>
    <property type="molecule type" value="Genomic_DNA"/>
</dbReference>
<dbReference type="SFLD" id="SFLDS00003">
    <property type="entry name" value="Haloacid_Dehalogenase"/>
    <property type="match status" value="1"/>
</dbReference>
<dbReference type="GO" id="GO:0016020">
    <property type="term" value="C:membrane"/>
    <property type="evidence" value="ECO:0007669"/>
    <property type="project" value="UniProtKB-SubCell"/>
</dbReference>
<dbReference type="NCBIfam" id="TIGR01511">
    <property type="entry name" value="ATPase-IB1_Cu"/>
    <property type="match status" value="1"/>
</dbReference>
<evidence type="ECO:0000256" key="7">
    <source>
        <dbReference type="RuleBase" id="RU362081"/>
    </source>
</evidence>
<dbReference type="PROSITE" id="PS50846">
    <property type="entry name" value="HMA_2"/>
    <property type="match status" value="1"/>
</dbReference>
<dbReference type="InterPro" id="IPR006121">
    <property type="entry name" value="HMA_dom"/>
</dbReference>
<evidence type="ECO:0000313" key="10">
    <source>
        <dbReference type="Proteomes" id="UP000222788"/>
    </source>
</evidence>
<feature type="transmembrane region" description="Helical" evidence="7">
    <location>
        <begin position="656"/>
        <end position="677"/>
    </location>
</feature>
<dbReference type="Gene3D" id="2.70.150.10">
    <property type="entry name" value="Calcium-transporting ATPase, cytoplasmic transduction domain A"/>
    <property type="match status" value="1"/>
</dbReference>
<feature type="transmembrane region" description="Helical" evidence="7">
    <location>
        <begin position="697"/>
        <end position="726"/>
    </location>
</feature>
<dbReference type="Pfam" id="PF00122">
    <property type="entry name" value="E1-E2_ATPase"/>
    <property type="match status" value="1"/>
</dbReference>
<evidence type="ECO:0000256" key="2">
    <source>
        <dbReference type="ARBA" id="ARBA00022692"/>
    </source>
</evidence>
<keyword evidence="3 7" id="KW-0479">Metal-binding</keyword>
<feature type="transmembrane region" description="Helical" evidence="7">
    <location>
        <begin position="999"/>
        <end position="1022"/>
    </location>
</feature>
<evidence type="ECO:0000256" key="5">
    <source>
        <dbReference type="ARBA" id="ARBA00022989"/>
    </source>
</evidence>
<dbReference type="SUPFAM" id="SSF81665">
    <property type="entry name" value="Calcium ATPase, transmembrane domain M"/>
    <property type="match status" value="1"/>
</dbReference>
<evidence type="ECO:0000256" key="3">
    <source>
        <dbReference type="ARBA" id="ARBA00022723"/>
    </source>
</evidence>
<dbReference type="InterPro" id="IPR036412">
    <property type="entry name" value="HAD-like_sf"/>
</dbReference>